<dbReference type="GO" id="GO:0003677">
    <property type="term" value="F:DNA binding"/>
    <property type="evidence" value="ECO:0007669"/>
    <property type="project" value="InterPro"/>
</dbReference>
<evidence type="ECO:0008006" key="2">
    <source>
        <dbReference type="Google" id="ProtNLM"/>
    </source>
</evidence>
<sequence>MLNILSYSTILVHKSVVSNFADPSRAPILNNHPVVRQILKAISLKRVPENREIWDVSTLYNWISNHPPCEGSHFEVSRHVALLLLLCSGRRVHDLTLLLTSSDRLQDLGDSIIFWPAFGSKTDSATYRQSGWHLKQNSANPVFDPVLWVRKLIALSAARMGKKEVNSLFITTRGLVKAASRSVIAGWVRTSLSAAGINASAGSFRSAVGSSRINSDSSLDSVLKLGNWRARENFLKHYYKPIAKKPGPPSVSLEHCFEPI</sequence>
<dbReference type="InterPro" id="IPR011010">
    <property type="entry name" value="DNA_brk_join_enz"/>
</dbReference>
<name>A0A8D8VV93_9HEMI</name>
<protein>
    <recommendedName>
        <fullName evidence="2">Tyr recombinase domain-containing protein</fullName>
    </recommendedName>
</protein>
<dbReference type="AlphaFoldDB" id="A0A8D8VV93"/>
<proteinExistence type="predicted"/>
<organism evidence="1">
    <name type="scientific">Cacopsylla melanoneura</name>
    <dbReference type="NCBI Taxonomy" id="428564"/>
    <lineage>
        <taxon>Eukaryota</taxon>
        <taxon>Metazoa</taxon>
        <taxon>Ecdysozoa</taxon>
        <taxon>Arthropoda</taxon>
        <taxon>Hexapoda</taxon>
        <taxon>Insecta</taxon>
        <taxon>Pterygota</taxon>
        <taxon>Neoptera</taxon>
        <taxon>Paraneoptera</taxon>
        <taxon>Hemiptera</taxon>
        <taxon>Sternorrhyncha</taxon>
        <taxon>Psylloidea</taxon>
        <taxon>Psyllidae</taxon>
        <taxon>Psyllinae</taxon>
        <taxon>Cacopsylla</taxon>
    </lineage>
</organism>
<evidence type="ECO:0000313" key="1">
    <source>
        <dbReference type="EMBL" id="CAG6635823.1"/>
    </source>
</evidence>
<reference evidence="1" key="1">
    <citation type="submission" date="2021-05" db="EMBL/GenBank/DDBJ databases">
        <authorList>
            <person name="Alioto T."/>
            <person name="Alioto T."/>
            <person name="Gomez Garrido J."/>
        </authorList>
    </citation>
    <scope>NUCLEOTIDE SEQUENCE</scope>
</reference>
<accession>A0A8D8VV93</accession>
<dbReference type="SUPFAM" id="SSF56349">
    <property type="entry name" value="DNA breaking-rejoining enzymes"/>
    <property type="match status" value="1"/>
</dbReference>
<dbReference type="EMBL" id="HBUF01091540">
    <property type="protein sequence ID" value="CAG6635823.1"/>
    <property type="molecule type" value="Transcribed_RNA"/>
</dbReference>
<dbReference type="PANTHER" id="PTHR35617:SF3">
    <property type="entry name" value="CORE-BINDING (CB) DOMAIN-CONTAINING PROTEIN"/>
    <property type="match status" value="1"/>
</dbReference>
<dbReference type="PANTHER" id="PTHR35617">
    <property type="entry name" value="PHAGE_INTEGRASE DOMAIN-CONTAINING PROTEIN"/>
    <property type="match status" value="1"/>
</dbReference>